<dbReference type="EMBL" id="CAJVQC010014587">
    <property type="protein sequence ID" value="CAG8658629.1"/>
    <property type="molecule type" value="Genomic_DNA"/>
</dbReference>
<reference evidence="1" key="1">
    <citation type="submission" date="2021-06" db="EMBL/GenBank/DDBJ databases">
        <authorList>
            <person name="Kallberg Y."/>
            <person name="Tangrot J."/>
            <person name="Rosling A."/>
        </authorList>
    </citation>
    <scope>NUCLEOTIDE SEQUENCE</scope>
    <source>
        <strain evidence="1">MA461A</strain>
    </source>
</reference>
<comment type="caution">
    <text evidence="1">The sequence shown here is derived from an EMBL/GenBank/DDBJ whole genome shotgun (WGS) entry which is preliminary data.</text>
</comment>
<gene>
    <name evidence="1" type="ORF">RPERSI_LOCUS8177</name>
</gene>
<keyword evidence="2" id="KW-1185">Reference proteome</keyword>
<proteinExistence type="predicted"/>
<name>A0ACA9NM74_9GLOM</name>
<organism evidence="1 2">
    <name type="scientific">Racocetra persica</name>
    <dbReference type="NCBI Taxonomy" id="160502"/>
    <lineage>
        <taxon>Eukaryota</taxon>
        <taxon>Fungi</taxon>
        <taxon>Fungi incertae sedis</taxon>
        <taxon>Mucoromycota</taxon>
        <taxon>Glomeromycotina</taxon>
        <taxon>Glomeromycetes</taxon>
        <taxon>Diversisporales</taxon>
        <taxon>Gigasporaceae</taxon>
        <taxon>Racocetra</taxon>
    </lineage>
</organism>
<feature type="non-terminal residue" evidence="1">
    <location>
        <position position="1"/>
    </location>
</feature>
<accession>A0ACA9NM74</accession>
<sequence>DGSVALVMKSYGIDEQNLVIKYMLVYAGQSGTRNLKPETGLFPKHEKLNSTRT</sequence>
<dbReference type="Proteomes" id="UP000789920">
    <property type="component" value="Unassembled WGS sequence"/>
</dbReference>
<feature type="non-terminal residue" evidence="1">
    <location>
        <position position="53"/>
    </location>
</feature>
<evidence type="ECO:0000313" key="1">
    <source>
        <dbReference type="EMBL" id="CAG8658629.1"/>
    </source>
</evidence>
<evidence type="ECO:0000313" key="2">
    <source>
        <dbReference type="Proteomes" id="UP000789920"/>
    </source>
</evidence>
<protein>
    <submittedName>
        <fullName evidence="1">24814_t:CDS:1</fullName>
    </submittedName>
</protein>